<keyword evidence="3" id="KW-1185">Reference proteome</keyword>
<evidence type="ECO:0000256" key="1">
    <source>
        <dbReference type="SAM" id="Phobius"/>
    </source>
</evidence>
<organism evidence="2 3">
    <name type="scientific">Dendrothele bispora (strain CBS 962.96)</name>
    <dbReference type="NCBI Taxonomy" id="1314807"/>
    <lineage>
        <taxon>Eukaryota</taxon>
        <taxon>Fungi</taxon>
        <taxon>Dikarya</taxon>
        <taxon>Basidiomycota</taxon>
        <taxon>Agaricomycotina</taxon>
        <taxon>Agaricomycetes</taxon>
        <taxon>Agaricomycetidae</taxon>
        <taxon>Agaricales</taxon>
        <taxon>Agaricales incertae sedis</taxon>
        <taxon>Dendrothele</taxon>
    </lineage>
</organism>
<reference evidence="2 3" key="1">
    <citation type="journal article" date="2019" name="Nat. Ecol. Evol.">
        <title>Megaphylogeny resolves global patterns of mushroom evolution.</title>
        <authorList>
            <person name="Varga T."/>
            <person name="Krizsan K."/>
            <person name="Foldi C."/>
            <person name="Dima B."/>
            <person name="Sanchez-Garcia M."/>
            <person name="Sanchez-Ramirez S."/>
            <person name="Szollosi G.J."/>
            <person name="Szarkandi J.G."/>
            <person name="Papp V."/>
            <person name="Albert L."/>
            <person name="Andreopoulos W."/>
            <person name="Angelini C."/>
            <person name="Antonin V."/>
            <person name="Barry K.W."/>
            <person name="Bougher N.L."/>
            <person name="Buchanan P."/>
            <person name="Buyck B."/>
            <person name="Bense V."/>
            <person name="Catcheside P."/>
            <person name="Chovatia M."/>
            <person name="Cooper J."/>
            <person name="Damon W."/>
            <person name="Desjardin D."/>
            <person name="Finy P."/>
            <person name="Geml J."/>
            <person name="Haridas S."/>
            <person name="Hughes K."/>
            <person name="Justo A."/>
            <person name="Karasinski D."/>
            <person name="Kautmanova I."/>
            <person name="Kiss B."/>
            <person name="Kocsube S."/>
            <person name="Kotiranta H."/>
            <person name="LaButti K.M."/>
            <person name="Lechner B.E."/>
            <person name="Liimatainen K."/>
            <person name="Lipzen A."/>
            <person name="Lukacs Z."/>
            <person name="Mihaltcheva S."/>
            <person name="Morgado L.N."/>
            <person name="Niskanen T."/>
            <person name="Noordeloos M.E."/>
            <person name="Ohm R.A."/>
            <person name="Ortiz-Santana B."/>
            <person name="Ovrebo C."/>
            <person name="Racz N."/>
            <person name="Riley R."/>
            <person name="Savchenko A."/>
            <person name="Shiryaev A."/>
            <person name="Soop K."/>
            <person name="Spirin V."/>
            <person name="Szebenyi C."/>
            <person name="Tomsovsky M."/>
            <person name="Tulloss R.E."/>
            <person name="Uehling J."/>
            <person name="Grigoriev I.V."/>
            <person name="Vagvolgyi C."/>
            <person name="Papp T."/>
            <person name="Martin F.M."/>
            <person name="Miettinen O."/>
            <person name="Hibbett D.S."/>
            <person name="Nagy L.G."/>
        </authorList>
    </citation>
    <scope>NUCLEOTIDE SEQUENCE [LARGE SCALE GENOMIC DNA]</scope>
    <source>
        <strain evidence="2 3">CBS 962.96</strain>
    </source>
</reference>
<accession>A0A4S8L0J6</accession>
<gene>
    <name evidence="2" type="ORF">K435DRAFT_467515</name>
</gene>
<feature type="transmembrane region" description="Helical" evidence="1">
    <location>
        <begin position="25"/>
        <end position="44"/>
    </location>
</feature>
<dbReference type="Proteomes" id="UP000297245">
    <property type="component" value="Unassembled WGS sequence"/>
</dbReference>
<protein>
    <submittedName>
        <fullName evidence="2">Uncharacterized protein</fullName>
    </submittedName>
</protein>
<dbReference type="OrthoDB" id="3123784at2759"/>
<keyword evidence="1" id="KW-1133">Transmembrane helix</keyword>
<sequence length="65" mass="7862">MKYMKAHEPWTPYDFPKQYMARVKYGYYPPTFVLGAGITVAEFMRYASEYSKRHDLFHQAFDRLD</sequence>
<proteinExistence type="predicted"/>
<keyword evidence="1" id="KW-0472">Membrane</keyword>
<dbReference type="EMBL" id="ML179778">
    <property type="protein sequence ID" value="THU81810.1"/>
    <property type="molecule type" value="Genomic_DNA"/>
</dbReference>
<name>A0A4S8L0J6_DENBC</name>
<evidence type="ECO:0000313" key="3">
    <source>
        <dbReference type="Proteomes" id="UP000297245"/>
    </source>
</evidence>
<evidence type="ECO:0000313" key="2">
    <source>
        <dbReference type="EMBL" id="THU81810.1"/>
    </source>
</evidence>
<keyword evidence="1" id="KW-0812">Transmembrane</keyword>
<dbReference type="AlphaFoldDB" id="A0A4S8L0J6"/>